<protein>
    <recommendedName>
        <fullName evidence="2">Nitrous oxide-stimulated promoter</fullName>
    </recommendedName>
</protein>
<evidence type="ECO:0008006" key="2">
    <source>
        <dbReference type="Google" id="ProtNLM"/>
    </source>
</evidence>
<dbReference type="RefSeq" id="WP_156531031.1">
    <property type="nucleotide sequence ID" value="NZ_CACRUE010000033.1"/>
</dbReference>
<name>A0A6N3DSX7_9FIRM</name>
<evidence type="ECO:0000313" key="1">
    <source>
        <dbReference type="EMBL" id="VYU31165.1"/>
    </source>
</evidence>
<dbReference type="NCBIfam" id="NF007714">
    <property type="entry name" value="PRK10410.1-2"/>
    <property type="match status" value="1"/>
</dbReference>
<proteinExistence type="predicted"/>
<accession>A0A6N3DSX7</accession>
<organism evidence="1">
    <name type="scientific">Intestinibacter bartlettii</name>
    <dbReference type="NCBI Taxonomy" id="261299"/>
    <lineage>
        <taxon>Bacteria</taxon>
        <taxon>Bacillati</taxon>
        <taxon>Bacillota</taxon>
        <taxon>Clostridia</taxon>
        <taxon>Peptostreptococcales</taxon>
        <taxon>Peptostreptococcaceae</taxon>
        <taxon>Intestinibacter</taxon>
    </lineage>
</organism>
<reference evidence="1" key="1">
    <citation type="submission" date="2019-11" db="EMBL/GenBank/DDBJ databases">
        <authorList>
            <person name="Feng L."/>
        </authorList>
    </citation>
    <scope>NUCLEOTIDE SEQUENCE</scope>
    <source>
        <strain evidence="1">IbartlettiiLFYP30</strain>
    </source>
</reference>
<dbReference type="Pfam" id="PF11756">
    <property type="entry name" value="YgbA_NO"/>
    <property type="match status" value="1"/>
</dbReference>
<sequence length="98" mass="11858">MSRIEREKKIIGVMVDIYCKKKHKYKDGLCEECQELLDYSRQRLDKCKFGEEKTYCQKCPIHCYKKSMKEKVKDVMKFSGPRLLIYRPVDFFRHLIGK</sequence>
<dbReference type="AlphaFoldDB" id="A0A6N3DSX7"/>
<dbReference type="InterPro" id="IPR020483">
    <property type="entry name" value="Uncharacterised_YgbA"/>
</dbReference>
<gene>
    <name evidence="1" type="ORF">IBLFYP30_02324</name>
</gene>
<dbReference type="EMBL" id="CACRUE010000033">
    <property type="protein sequence ID" value="VYU31165.1"/>
    <property type="molecule type" value="Genomic_DNA"/>
</dbReference>